<dbReference type="SUPFAM" id="SSF56784">
    <property type="entry name" value="HAD-like"/>
    <property type="match status" value="1"/>
</dbReference>
<dbReference type="GO" id="GO:0016791">
    <property type="term" value="F:phosphatase activity"/>
    <property type="evidence" value="ECO:0007669"/>
    <property type="project" value="TreeGrafter"/>
</dbReference>
<sequence length="260" mass="27646">MAGHRIFSGLEVDKVVGYAAVLCDLDGCLIAGGAALPGAREFTAVVGERLWIVSNNSSDTARSLSNRLSDLGIPVSEDRILLAGEQAVVHLNKVSPKIGLRCLTDAPVRQKAELLGFDLSPKQAEYVLLGRMASFNLHCLEQAIADLNEGARLLVANIDKTHPDQDGNPVPETGAWIAALEACLPGLTYECFGKPSTHLLSAAIQRSCTLPERSVFVGDNPETDGEAARLMGMDFMEINRTSAPSLTVAAGNKPLAVRTI</sequence>
<evidence type="ECO:0000313" key="1">
    <source>
        <dbReference type="EMBL" id="MBS8262538.1"/>
    </source>
</evidence>
<dbReference type="RefSeq" id="WP_213217843.1">
    <property type="nucleotide sequence ID" value="NZ_QTKU01000005.1"/>
</dbReference>
<dbReference type="Proteomes" id="UP000705379">
    <property type="component" value="Unassembled WGS sequence"/>
</dbReference>
<dbReference type="InterPro" id="IPR023214">
    <property type="entry name" value="HAD_sf"/>
</dbReference>
<dbReference type="PANTHER" id="PTHR19288">
    <property type="entry name" value="4-NITROPHENYLPHOSPHATASE-RELATED"/>
    <property type="match status" value="1"/>
</dbReference>
<dbReference type="EMBL" id="QTKU01000005">
    <property type="protein sequence ID" value="MBS8262538.1"/>
    <property type="molecule type" value="Genomic_DNA"/>
</dbReference>
<accession>A0A944GU63</accession>
<reference evidence="1" key="2">
    <citation type="journal article" date="2021" name="Microorganisms">
        <title>Bacterial Dimethylsulfoniopropionate Biosynthesis in the East China Sea.</title>
        <authorList>
            <person name="Liu J."/>
            <person name="Zhang Y."/>
            <person name="Liu J."/>
            <person name="Zhong H."/>
            <person name="Williams B.T."/>
            <person name="Zheng Y."/>
            <person name="Curson A.R.J."/>
            <person name="Sun C."/>
            <person name="Sun H."/>
            <person name="Song D."/>
            <person name="Wagner Mackenzie B."/>
            <person name="Bermejo Martinez A."/>
            <person name="Todd J.D."/>
            <person name="Zhang X.H."/>
        </authorList>
    </citation>
    <scope>NUCLEOTIDE SEQUENCE</scope>
    <source>
        <strain evidence="1">AESS21</strain>
    </source>
</reference>
<comment type="caution">
    <text evidence="1">The sequence shown here is derived from an EMBL/GenBank/DDBJ whole genome shotgun (WGS) entry which is preliminary data.</text>
</comment>
<dbReference type="InterPro" id="IPR036412">
    <property type="entry name" value="HAD-like_sf"/>
</dbReference>
<dbReference type="Pfam" id="PF13344">
    <property type="entry name" value="Hydrolase_6"/>
    <property type="match status" value="1"/>
</dbReference>
<evidence type="ECO:0000313" key="2">
    <source>
        <dbReference type="Proteomes" id="UP000705379"/>
    </source>
</evidence>
<gene>
    <name evidence="1" type="ORF">DYI23_20100</name>
</gene>
<dbReference type="GO" id="GO:0005737">
    <property type="term" value="C:cytoplasm"/>
    <property type="evidence" value="ECO:0007669"/>
    <property type="project" value="TreeGrafter"/>
</dbReference>
<organism evidence="1 2">
    <name type="scientific">Roseibium polysiphoniae</name>
    <dbReference type="NCBI Taxonomy" id="2571221"/>
    <lineage>
        <taxon>Bacteria</taxon>
        <taxon>Pseudomonadati</taxon>
        <taxon>Pseudomonadota</taxon>
        <taxon>Alphaproteobacteria</taxon>
        <taxon>Hyphomicrobiales</taxon>
        <taxon>Stappiaceae</taxon>
        <taxon>Roseibium</taxon>
    </lineage>
</organism>
<reference evidence="1" key="1">
    <citation type="submission" date="2018-08" db="EMBL/GenBank/DDBJ databases">
        <authorList>
            <person name="Jin W."/>
            <person name="Wang H."/>
            <person name="Yang Y."/>
            <person name="Li M."/>
            <person name="Liu J."/>
        </authorList>
    </citation>
    <scope>NUCLEOTIDE SEQUENCE</scope>
    <source>
        <strain evidence="1">AESS21</strain>
    </source>
</reference>
<dbReference type="AlphaFoldDB" id="A0A944GU63"/>
<dbReference type="Pfam" id="PF13242">
    <property type="entry name" value="Hydrolase_like"/>
    <property type="match status" value="1"/>
</dbReference>
<dbReference type="InterPro" id="IPR006357">
    <property type="entry name" value="HAD-SF_hydro_IIA"/>
</dbReference>
<dbReference type="PANTHER" id="PTHR19288:SF46">
    <property type="entry name" value="HALOACID DEHALOGENASE-LIKE HYDROLASE DOMAIN-CONTAINING PROTEIN 2"/>
    <property type="match status" value="1"/>
</dbReference>
<name>A0A944GU63_9HYPH</name>
<proteinExistence type="predicted"/>
<protein>
    <submittedName>
        <fullName evidence="1">Haloacid dehalogenase</fullName>
    </submittedName>
</protein>
<dbReference type="Gene3D" id="3.40.50.1000">
    <property type="entry name" value="HAD superfamily/HAD-like"/>
    <property type="match status" value="2"/>
</dbReference>